<reference evidence="2" key="1">
    <citation type="submission" date="2023-05" db="EMBL/GenBank/DDBJ databases">
        <authorList>
            <person name="Stuckert A."/>
        </authorList>
    </citation>
    <scope>NUCLEOTIDE SEQUENCE</scope>
</reference>
<keyword evidence="3" id="KW-1185">Reference proteome</keyword>
<organism evidence="2 3">
    <name type="scientific">Staurois parvus</name>
    <dbReference type="NCBI Taxonomy" id="386267"/>
    <lineage>
        <taxon>Eukaryota</taxon>
        <taxon>Metazoa</taxon>
        <taxon>Chordata</taxon>
        <taxon>Craniata</taxon>
        <taxon>Vertebrata</taxon>
        <taxon>Euteleostomi</taxon>
        <taxon>Amphibia</taxon>
        <taxon>Batrachia</taxon>
        <taxon>Anura</taxon>
        <taxon>Neobatrachia</taxon>
        <taxon>Ranoidea</taxon>
        <taxon>Ranidae</taxon>
        <taxon>Staurois</taxon>
    </lineage>
</organism>
<sequence length="38" mass="4297">MSSLSEEVYSQRPRQQALQDTPCAKEAVRLSGKRTLTM</sequence>
<accession>A0ABN9A9W3</accession>
<evidence type="ECO:0000313" key="2">
    <source>
        <dbReference type="EMBL" id="CAI9531990.1"/>
    </source>
</evidence>
<dbReference type="Proteomes" id="UP001162483">
    <property type="component" value="Unassembled WGS sequence"/>
</dbReference>
<evidence type="ECO:0000256" key="1">
    <source>
        <dbReference type="SAM" id="MobiDB-lite"/>
    </source>
</evidence>
<evidence type="ECO:0000313" key="3">
    <source>
        <dbReference type="Proteomes" id="UP001162483"/>
    </source>
</evidence>
<comment type="caution">
    <text evidence="2">The sequence shown here is derived from an EMBL/GenBank/DDBJ whole genome shotgun (WGS) entry which is preliminary data.</text>
</comment>
<proteinExistence type="predicted"/>
<dbReference type="EMBL" id="CATNWA010000033">
    <property type="protein sequence ID" value="CAI9531990.1"/>
    <property type="molecule type" value="Genomic_DNA"/>
</dbReference>
<feature type="region of interest" description="Disordered" evidence="1">
    <location>
        <begin position="1"/>
        <end position="38"/>
    </location>
</feature>
<gene>
    <name evidence="2" type="ORF">SPARVUS_LOCUS89555</name>
</gene>
<name>A0ABN9A9W3_9NEOB</name>
<protein>
    <submittedName>
        <fullName evidence="2">Uncharacterized protein</fullName>
    </submittedName>
</protein>